<sequence length="87" mass="9956">MPFQRRHPPTSPPSHPSRHSHARRPIHHLLDPGLDLQPPFGTRCSFSASSSSSSWKRSLLSPSPPTLNDRRSYYRCSNQRGVQRRSK</sequence>
<keyword evidence="3" id="KW-1185">Reference proteome</keyword>
<protein>
    <submittedName>
        <fullName evidence="2">Uncharacterized protein</fullName>
    </submittedName>
</protein>
<feature type="compositionally biased region" description="Basic residues" evidence="1">
    <location>
        <begin position="16"/>
        <end position="27"/>
    </location>
</feature>
<evidence type="ECO:0000313" key="3">
    <source>
        <dbReference type="Proteomes" id="UP001341840"/>
    </source>
</evidence>
<feature type="region of interest" description="Disordered" evidence="1">
    <location>
        <begin position="1"/>
        <end position="87"/>
    </location>
</feature>
<dbReference type="Proteomes" id="UP001341840">
    <property type="component" value="Unassembled WGS sequence"/>
</dbReference>
<gene>
    <name evidence="2" type="ORF">PIB30_050314</name>
</gene>
<evidence type="ECO:0000313" key="2">
    <source>
        <dbReference type="EMBL" id="MED6123567.1"/>
    </source>
</evidence>
<accession>A0ABU6RHS0</accession>
<feature type="compositionally biased region" description="Low complexity" evidence="1">
    <location>
        <begin position="45"/>
        <end position="61"/>
    </location>
</feature>
<name>A0ABU6RHS0_9FABA</name>
<dbReference type="EMBL" id="JASCZI010030553">
    <property type="protein sequence ID" value="MED6123567.1"/>
    <property type="molecule type" value="Genomic_DNA"/>
</dbReference>
<organism evidence="2 3">
    <name type="scientific">Stylosanthes scabra</name>
    <dbReference type="NCBI Taxonomy" id="79078"/>
    <lineage>
        <taxon>Eukaryota</taxon>
        <taxon>Viridiplantae</taxon>
        <taxon>Streptophyta</taxon>
        <taxon>Embryophyta</taxon>
        <taxon>Tracheophyta</taxon>
        <taxon>Spermatophyta</taxon>
        <taxon>Magnoliopsida</taxon>
        <taxon>eudicotyledons</taxon>
        <taxon>Gunneridae</taxon>
        <taxon>Pentapetalae</taxon>
        <taxon>rosids</taxon>
        <taxon>fabids</taxon>
        <taxon>Fabales</taxon>
        <taxon>Fabaceae</taxon>
        <taxon>Papilionoideae</taxon>
        <taxon>50 kb inversion clade</taxon>
        <taxon>dalbergioids sensu lato</taxon>
        <taxon>Dalbergieae</taxon>
        <taxon>Pterocarpus clade</taxon>
        <taxon>Stylosanthes</taxon>
    </lineage>
</organism>
<comment type="caution">
    <text evidence="2">The sequence shown here is derived from an EMBL/GenBank/DDBJ whole genome shotgun (WGS) entry which is preliminary data.</text>
</comment>
<evidence type="ECO:0000256" key="1">
    <source>
        <dbReference type="SAM" id="MobiDB-lite"/>
    </source>
</evidence>
<reference evidence="2 3" key="1">
    <citation type="journal article" date="2023" name="Plants (Basel)">
        <title>Bridging the Gap: Combining Genomics and Transcriptomics Approaches to Understand Stylosanthes scabra, an Orphan Legume from the Brazilian Caatinga.</title>
        <authorList>
            <person name="Ferreira-Neto J.R.C."/>
            <person name="da Silva M.D."/>
            <person name="Binneck E."/>
            <person name="de Melo N.F."/>
            <person name="da Silva R.H."/>
            <person name="de Melo A.L.T.M."/>
            <person name="Pandolfi V."/>
            <person name="Bustamante F.O."/>
            <person name="Brasileiro-Vidal A.C."/>
            <person name="Benko-Iseppon A.M."/>
        </authorList>
    </citation>
    <scope>NUCLEOTIDE SEQUENCE [LARGE SCALE GENOMIC DNA]</scope>
    <source>
        <tissue evidence="2">Leaves</tissue>
    </source>
</reference>
<proteinExistence type="predicted"/>